<protein>
    <submittedName>
        <fullName evidence="1">Unnamed protein product</fullName>
    </submittedName>
</protein>
<proteinExistence type="predicted"/>
<evidence type="ECO:0000313" key="1">
    <source>
        <dbReference type="EMBL" id="GME84011.1"/>
    </source>
</evidence>
<accession>A0ACB5T9L7</accession>
<sequence length="205" mass="21923">MTPPIDVPKLTAHSDGDGPQPQARVDTGAQSQSHSSNAKEGNKKKDHPQPHLNISDDEAFAPEEEEALDELVDHFEEFGTGGSMCTATPHYSLTEDRMLKDQDAKVRAFNVIASSPKASRSSSIGSQNQNQNQMHPQQLFPHKSATVAEFLIPPPPPSAGLSTSFANSSSVSNPIAIPNNNTNNASTLNSPIDFPHISTSAAIYV</sequence>
<comment type="caution">
    <text evidence="1">The sequence shown here is derived from an EMBL/GenBank/DDBJ whole genome shotgun (WGS) entry which is preliminary data.</text>
</comment>
<dbReference type="EMBL" id="BSXS01005177">
    <property type="protein sequence ID" value="GME84011.1"/>
    <property type="molecule type" value="Genomic_DNA"/>
</dbReference>
<organism evidence="1 2">
    <name type="scientific">Ambrosiozyma monospora</name>
    <name type="common">Yeast</name>
    <name type="synonym">Endomycopsis monosporus</name>
    <dbReference type="NCBI Taxonomy" id="43982"/>
    <lineage>
        <taxon>Eukaryota</taxon>
        <taxon>Fungi</taxon>
        <taxon>Dikarya</taxon>
        <taxon>Ascomycota</taxon>
        <taxon>Saccharomycotina</taxon>
        <taxon>Pichiomycetes</taxon>
        <taxon>Pichiales</taxon>
        <taxon>Pichiaceae</taxon>
        <taxon>Ambrosiozyma</taxon>
    </lineage>
</organism>
<reference evidence="1" key="1">
    <citation type="submission" date="2023-04" db="EMBL/GenBank/DDBJ databases">
        <title>Ambrosiozyma monospora NBRC 10751.</title>
        <authorList>
            <person name="Ichikawa N."/>
            <person name="Sato H."/>
            <person name="Tonouchi N."/>
        </authorList>
    </citation>
    <scope>NUCLEOTIDE SEQUENCE</scope>
    <source>
        <strain evidence="1">NBRC 10751</strain>
    </source>
</reference>
<evidence type="ECO:0000313" key="2">
    <source>
        <dbReference type="Proteomes" id="UP001165064"/>
    </source>
</evidence>
<gene>
    <name evidence="1" type="ORF">Amon02_000656400</name>
</gene>
<name>A0ACB5T9L7_AMBMO</name>
<dbReference type="Proteomes" id="UP001165064">
    <property type="component" value="Unassembled WGS sequence"/>
</dbReference>
<keyword evidence="2" id="KW-1185">Reference proteome</keyword>